<evidence type="ECO:0000313" key="2">
    <source>
        <dbReference type="Proteomes" id="UP001375382"/>
    </source>
</evidence>
<gene>
    <name evidence="1" type="ORF">MN202_00120</name>
</gene>
<comment type="caution">
    <text evidence="1">The sequence shown here is derived from an EMBL/GenBank/DDBJ whole genome shotgun (WGS) entry which is preliminary data.</text>
</comment>
<dbReference type="RefSeq" id="WP_335734048.1">
    <property type="nucleotide sequence ID" value="NZ_JALAAR010000001.1"/>
</dbReference>
<evidence type="ECO:0000313" key="1">
    <source>
        <dbReference type="EMBL" id="MEH8015624.1"/>
    </source>
</evidence>
<dbReference type="EMBL" id="JALAAR010000001">
    <property type="protein sequence ID" value="MEH8015624.1"/>
    <property type="molecule type" value="Genomic_DNA"/>
</dbReference>
<protein>
    <submittedName>
        <fullName evidence="1">Uncharacterized protein</fullName>
    </submittedName>
</protein>
<organism evidence="1 2">
    <name type="scientific">Rheinheimera muenzenbergensis</name>
    <dbReference type="NCBI Taxonomy" id="1193628"/>
    <lineage>
        <taxon>Bacteria</taxon>
        <taxon>Pseudomonadati</taxon>
        <taxon>Pseudomonadota</taxon>
        <taxon>Gammaproteobacteria</taxon>
        <taxon>Chromatiales</taxon>
        <taxon>Chromatiaceae</taxon>
        <taxon>Rheinheimera</taxon>
    </lineage>
</organism>
<reference evidence="1 2" key="1">
    <citation type="journal article" date="2023" name="Ecotoxicol. Environ. Saf.">
        <title>Mercury remediation potential of mercury-resistant strain Rheinheimera metallidurans sp. nov. isolated from a municipal waste dumping site.</title>
        <authorList>
            <person name="Yadav V."/>
            <person name="Manjhi A."/>
            <person name="Vadakedath N."/>
        </authorList>
    </citation>
    <scope>NUCLEOTIDE SEQUENCE [LARGE SCALE GENOMIC DNA]</scope>
    <source>
        <strain evidence="1 2">E-49</strain>
    </source>
</reference>
<name>A0ABU8C107_9GAMM</name>
<keyword evidence="2" id="KW-1185">Reference proteome</keyword>
<proteinExistence type="predicted"/>
<accession>A0ABU8C107</accession>
<dbReference type="Proteomes" id="UP001375382">
    <property type="component" value="Unassembled WGS sequence"/>
</dbReference>
<sequence>MQKSIVHLVKELTTMLLQFPPLVTAFERKQPQALTALQSWITSAEQLLSSYGLVASAELAGLRSKLTMPVHCDEHRGQLRKQQLREAVQMLYPLQQCLQQALTPYQQKLQQSSELIRHLLSVISQSGALRYDATAGFDNFVQQLWLLIGQHDQLKAGAVQLRSWLSQQDIILLLAQEVNPADFAAQPA</sequence>